<name>A0A2S0VVC0_9ALTE</name>
<organism evidence="1 2">
    <name type="scientific">Saccharobesus litoralis</name>
    <dbReference type="NCBI Taxonomy" id="2172099"/>
    <lineage>
        <taxon>Bacteria</taxon>
        <taxon>Pseudomonadati</taxon>
        <taxon>Pseudomonadota</taxon>
        <taxon>Gammaproteobacteria</taxon>
        <taxon>Alteromonadales</taxon>
        <taxon>Alteromonadaceae</taxon>
        <taxon>Saccharobesus</taxon>
    </lineage>
</organism>
<dbReference type="PANTHER" id="PTHR37526">
    <property type="entry name" value="PROTEIN TUSB"/>
    <property type="match status" value="1"/>
</dbReference>
<sequence>MSLLINLTRILDIDENDRLVQFATEQQASILLSQDGVYSLPQVTVAAAKTEISLYILHDDALARGETIQTTQANLTKINYADFVELTLQHHSVFNW</sequence>
<keyword evidence="2" id="KW-1185">Reference proteome</keyword>
<proteinExistence type="predicted"/>
<dbReference type="AlphaFoldDB" id="A0A2S0VVC0"/>
<evidence type="ECO:0000313" key="1">
    <source>
        <dbReference type="EMBL" id="AWB68122.1"/>
    </source>
</evidence>
<protein>
    <submittedName>
        <fullName evidence="1">Sulfurtransferase complex subunit TusB</fullName>
    </submittedName>
</protein>
<dbReference type="InterPro" id="IPR027396">
    <property type="entry name" value="DsrEFH-like"/>
</dbReference>
<keyword evidence="1" id="KW-0808">Transferase</keyword>
<dbReference type="GO" id="GO:1990228">
    <property type="term" value="C:sulfurtransferase complex"/>
    <property type="evidence" value="ECO:0007669"/>
    <property type="project" value="TreeGrafter"/>
</dbReference>
<dbReference type="OrthoDB" id="6183100at2"/>
<dbReference type="Pfam" id="PF04077">
    <property type="entry name" value="DsrH"/>
    <property type="match status" value="1"/>
</dbReference>
<dbReference type="EMBL" id="CP026604">
    <property type="protein sequence ID" value="AWB68122.1"/>
    <property type="molecule type" value="Genomic_DNA"/>
</dbReference>
<evidence type="ECO:0000313" key="2">
    <source>
        <dbReference type="Proteomes" id="UP000244441"/>
    </source>
</evidence>
<dbReference type="SUPFAM" id="SSF75169">
    <property type="entry name" value="DsrEFH-like"/>
    <property type="match status" value="1"/>
</dbReference>
<reference evidence="1 2" key="1">
    <citation type="submission" date="2018-01" db="EMBL/GenBank/DDBJ databases">
        <title>Genome sequence of a Cantenovulum-like bacteria.</title>
        <authorList>
            <person name="Tan W.R."/>
            <person name="Lau N.-S."/>
            <person name="Go F."/>
            <person name="Amirul A.-A.A."/>
        </authorList>
    </citation>
    <scope>NUCLEOTIDE SEQUENCE [LARGE SCALE GENOMIC DNA]</scope>
    <source>
        <strain evidence="1 2">CCB-QB4</strain>
    </source>
</reference>
<dbReference type="Gene3D" id="3.40.1260.10">
    <property type="entry name" value="DsrEFH-like"/>
    <property type="match status" value="1"/>
</dbReference>
<dbReference type="InterPro" id="IPR007215">
    <property type="entry name" value="Sulphur_relay_TusB/DsrH"/>
</dbReference>
<gene>
    <name evidence="1" type="primary">dsrH</name>
    <name evidence="1" type="ORF">C2869_17615</name>
</gene>
<dbReference type="RefSeq" id="WP_108604187.1">
    <property type="nucleotide sequence ID" value="NZ_CP026604.1"/>
</dbReference>
<dbReference type="PANTHER" id="PTHR37526:SF1">
    <property type="entry name" value="PROTEIN TUSB"/>
    <property type="match status" value="1"/>
</dbReference>
<dbReference type="KEGG" id="cate:C2869_17615"/>
<dbReference type="Proteomes" id="UP000244441">
    <property type="component" value="Chromosome"/>
</dbReference>
<dbReference type="GO" id="GO:0016740">
    <property type="term" value="F:transferase activity"/>
    <property type="evidence" value="ECO:0007669"/>
    <property type="project" value="UniProtKB-KW"/>
</dbReference>
<dbReference type="GO" id="GO:0002143">
    <property type="term" value="P:tRNA wobble position uridine thiolation"/>
    <property type="evidence" value="ECO:0007669"/>
    <property type="project" value="InterPro"/>
</dbReference>
<accession>A0A2S0VVC0</accession>
<dbReference type="NCBIfam" id="TIGR03011">
    <property type="entry name" value="sulf_tusB_dsrH"/>
    <property type="match status" value="1"/>
</dbReference>